<sequence length="239" mass="25700">MSVNNDSNVQNAQRLLELQLLNQMFSSVSKSVKEGDSSSSSTGANAFEFMMESLINSMEKSDGTYDFSSLDNMFGGSNDLSKLGYNKGYNMNNIKKEDVQNSANYVKNATSSGSVTIDQAVDAASKKYGVDKKLIMSVIQQESSFNPNATSGVGAQGLMQLMPGTARELGVNNAYDIQQNVDGGTKYLKQLLNKFSDMKLAVAAYNAGPGAVQNSKGNISGLPSETRNYVSKVLGYYNS</sequence>
<proteinExistence type="inferred from homology"/>
<dbReference type="SUPFAM" id="SSF53955">
    <property type="entry name" value="Lysozyme-like"/>
    <property type="match status" value="1"/>
</dbReference>
<protein>
    <submittedName>
        <fullName evidence="2">Membrane-bound lytic murein transglycosylase F</fullName>
        <ecNumber evidence="2">4.2.2.-</ecNumber>
    </submittedName>
</protein>
<dbReference type="EC" id="4.2.2.-" evidence="2"/>
<dbReference type="PANTHER" id="PTHR37423:SF2">
    <property type="entry name" value="MEMBRANE-BOUND LYTIC MUREIN TRANSGLYCOSYLASE C"/>
    <property type="match status" value="1"/>
</dbReference>
<dbReference type="GO" id="GO:0008933">
    <property type="term" value="F:peptidoglycan lytic transglycosylase activity"/>
    <property type="evidence" value="ECO:0007669"/>
    <property type="project" value="InterPro"/>
</dbReference>
<evidence type="ECO:0000313" key="2">
    <source>
        <dbReference type="EMBL" id="URZ12709.1"/>
    </source>
</evidence>
<dbReference type="GO" id="GO:0000270">
    <property type="term" value="P:peptidoglycan metabolic process"/>
    <property type="evidence" value="ECO:0007669"/>
    <property type="project" value="InterPro"/>
</dbReference>
<evidence type="ECO:0000256" key="1">
    <source>
        <dbReference type="ARBA" id="ARBA00007734"/>
    </source>
</evidence>
<keyword evidence="3" id="KW-1185">Reference proteome</keyword>
<reference evidence="2 3" key="1">
    <citation type="submission" date="2022-04" db="EMBL/GenBank/DDBJ databases">
        <title>Genome sequence of C. roseum typestrain.</title>
        <authorList>
            <person name="Poehlein A."/>
            <person name="Schoch T."/>
            <person name="Duerre P."/>
            <person name="Daniel R."/>
        </authorList>
    </citation>
    <scope>NUCLEOTIDE SEQUENCE [LARGE SCALE GENOMIC DNA]</scope>
    <source>
        <strain evidence="2 3">DSM 7320</strain>
    </source>
</reference>
<organism evidence="2 3">
    <name type="scientific">Clostridium felsineum</name>
    <dbReference type="NCBI Taxonomy" id="36839"/>
    <lineage>
        <taxon>Bacteria</taxon>
        <taxon>Bacillati</taxon>
        <taxon>Bacillota</taxon>
        <taxon>Clostridia</taxon>
        <taxon>Eubacteriales</taxon>
        <taxon>Clostridiaceae</taxon>
        <taxon>Clostridium</taxon>
    </lineage>
</organism>
<dbReference type="Gene3D" id="1.10.530.10">
    <property type="match status" value="1"/>
</dbReference>
<dbReference type="InterPro" id="IPR008258">
    <property type="entry name" value="Transglycosylase_SLT_dom_1"/>
</dbReference>
<accession>A0A1S8M834</accession>
<dbReference type="GO" id="GO:0016020">
    <property type="term" value="C:membrane"/>
    <property type="evidence" value="ECO:0007669"/>
    <property type="project" value="InterPro"/>
</dbReference>
<dbReference type="EMBL" id="CP096983">
    <property type="protein sequence ID" value="URZ12709.1"/>
    <property type="molecule type" value="Genomic_DNA"/>
</dbReference>
<dbReference type="AlphaFoldDB" id="A0A1S8M834"/>
<comment type="similarity">
    <text evidence="1">Belongs to the transglycosylase Slt family.</text>
</comment>
<evidence type="ECO:0000313" key="3">
    <source>
        <dbReference type="Proteomes" id="UP000190951"/>
    </source>
</evidence>
<gene>
    <name evidence="2" type="primary">mltF_2</name>
    <name evidence="2" type="ORF">CROST_034540</name>
</gene>
<dbReference type="InterPro" id="IPR023346">
    <property type="entry name" value="Lysozyme-like_dom_sf"/>
</dbReference>
<dbReference type="InterPro" id="IPR000189">
    <property type="entry name" value="Transglyc_AS"/>
</dbReference>
<dbReference type="KEGG" id="crw:CROST_034540"/>
<keyword evidence="2" id="KW-0456">Lyase</keyword>
<name>A0A1S8M834_9CLOT</name>
<dbReference type="CDD" id="cd00254">
    <property type="entry name" value="LT-like"/>
    <property type="match status" value="1"/>
</dbReference>
<dbReference type="Pfam" id="PF01464">
    <property type="entry name" value="SLT"/>
    <property type="match status" value="1"/>
</dbReference>
<dbReference type="STRING" id="84029.CROST_40160"/>
<dbReference type="RefSeq" id="WP_077834132.1">
    <property type="nucleotide sequence ID" value="NZ_CP096983.1"/>
</dbReference>
<dbReference type="PANTHER" id="PTHR37423">
    <property type="entry name" value="SOLUBLE LYTIC MUREIN TRANSGLYCOSYLASE-RELATED"/>
    <property type="match status" value="1"/>
</dbReference>
<dbReference type="PROSITE" id="PS00922">
    <property type="entry name" value="TRANSGLYCOSYLASE"/>
    <property type="match status" value="1"/>
</dbReference>
<dbReference type="Proteomes" id="UP000190951">
    <property type="component" value="Chromosome"/>
</dbReference>